<gene>
    <name evidence="1" type="ORF">D3H65_21445</name>
</gene>
<dbReference type="KEGG" id="pseg:D3H65_21445"/>
<sequence>MKVGFNTNGNLHKTIELTFDELYEYFGTNPARKKKIDTAILFLKLFSSCGCTTAYIGGSFASTKARPADIDLCFDLRKIDYGKLEQVFPDFFDPNKLGAIRKNLDCHILFFDQESTYLFDMLKAGREGFPKGLIKLNLKDIDSYDQ</sequence>
<dbReference type="OrthoDB" id="572713at2"/>
<proteinExistence type="predicted"/>
<keyword evidence="2" id="KW-1185">Reference proteome</keyword>
<evidence type="ECO:0008006" key="3">
    <source>
        <dbReference type="Google" id="ProtNLM"/>
    </source>
</evidence>
<dbReference type="Proteomes" id="UP000263900">
    <property type="component" value="Chromosome"/>
</dbReference>
<dbReference type="Pfam" id="PF22014">
    <property type="entry name" value="DUF6932"/>
    <property type="match status" value="1"/>
</dbReference>
<dbReference type="InterPro" id="IPR053860">
    <property type="entry name" value="DUF6932"/>
</dbReference>
<reference evidence="1 2" key="1">
    <citation type="submission" date="2018-09" db="EMBL/GenBank/DDBJ databases">
        <title>Genome sequencing of strain 6GH32-13.</title>
        <authorList>
            <person name="Weon H.-Y."/>
            <person name="Heo J."/>
            <person name="Kwon S.-W."/>
        </authorList>
    </citation>
    <scope>NUCLEOTIDE SEQUENCE [LARGE SCALE GENOMIC DNA]</scope>
    <source>
        <strain evidence="1 2">5GH32-13</strain>
    </source>
</reference>
<evidence type="ECO:0000313" key="2">
    <source>
        <dbReference type="Proteomes" id="UP000263900"/>
    </source>
</evidence>
<dbReference type="RefSeq" id="WP_119052280.1">
    <property type="nucleotide sequence ID" value="NZ_CP032157.1"/>
</dbReference>
<evidence type="ECO:0000313" key="1">
    <source>
        <dbReference type="EMBL" id="AXY76403.1"/>
    </source>
</evidence>
<dbReference type="EMBL" id="CP032157">
    <property type="protein sequence ID" value="AXY76403.1"/>
    <property type="molecule type" value="Genomic_DNA"/>
</dbReference>
<protein>
    <recommendedName>
        <fullName evidence="3">Nucleotidyltransferase domain-containing protein</fullName>
    </recommendedName>
</protein>
<dbReference type="AlphaFoldDB" id="A0A3B7MSQ5"/>
<name>A0A3B7MSQ5_9BACT</name>
<accession>A0A3B7MSQ5</accession>
<organism evidence="1 2">
    <name type="scientific">Paraflavitalea soli</name>
    <dbReference type="NCBI Taxonomy" id="2315862"/>
    <lineage>
        <taxon>Bacteria</taxon>
        <taxon>Pseudomonadati</taxon>
        <taxon>Bacteroidota</taxon>
        <taxon>Chitinophagia</taxon>
        <taxon>Chitinophagales</taxon>
        <taxon>Chitinophagaceae</taxon>
        <taxon>Paraflavitalea</taxon>
    </lineage>
</organism>